<dbReference type="OrthoDB" id="4422778at2"/>
<reference evidence="2 3" key="1">
    <citation type="submission" date="2013-09" db="EMBL/GenBank/DDBJ databases">
        <title>Complete genome sequence of Corynebacterium doosanense CAU 212(T) (=DSM 45436(T)), isolated from activated sludge.</title>
        <authorList>
            <person name="Schaffert L."/>
            <person name="Albersmeier A."/>
            <person name="Kalinowski J."/>
            <person name="Ruckert C."/>
        </authorList>
    </citation>
    <scope>NUCLEOTIDE SEQUENCE [LARGE SCALE GENOMIC DNA]</scope>
    <source>
        <strain evidence="2 3">CAU 212</strain>
    </source>
</reference>
<dbReference type="Pfam" id="PF04186">
    <property type="entry name" value="FxsA"/>
    <property type="match status" value="1"/>
</dbReference>
<protein>
    <recommendedName>
        <fullName evidence="4">Exlusion protein FxsA</fullName>
    </recommendedName>
</protein>
<accession>A0A097IG05</accession>
<keyword evidence="1" id="KW-1133">Transmembrane helix</keyword>
<keyword evidence="1" id="KW-0812">Transmembrane</keyword>
<name>A0A097IG05_9CORY</name>
<organism evidence="2 3">
    <name type="scientific">Corynebacterium doosanense CAU 212 = DSM 45436</name>
    <dbReference type="NCBI Taxonomy" id="558173"/>
    <lineage>
        <taxon>Bacteria</taxon>
        <taxon>Bacillati</taxon>
        <taxon>Actinomycetota</taxon>
        <taxon>Actinomycetes</taxon>
        <taxon>Mycobacteriales</taxon>
        <taxon>Corynebacteriaceae</taxon>
        <taxon>Corynebacterium</taxon>
    </lineage>
</organism>
<evidence type="ECO:0000313" key="2">
    <source>
        <dbReference type="EMBL" id="AIT61070.1"/>
    </source>
</evidence>
<evidence type="ECO:0000313" key="3">
    <source>
        <dbReference type="Proteomes" id="UP000029914"/>
    </source>
</evidence>
<dbReference type="eggNOG" id="COG3030">
    <property type="taxonomic scope" value="Bacteria"/>
</dbReference>
<evidence type="ECO:0000256" key="1">
    <source>
        <dbReference type="SAM" id="Phobius"/>
    </source>
</evidence>
<dbReference type="KEGG" id="cdo:CDOO_07255"/>
<dbReference type="EMBL" id="CP006764">
    <property type="protein sequence ID" value="AIT61070.1"/>
    <property type="molecule type" value="Genomic_DNA"/>
</dbReference>
<dbReference type="HOGENOM" id="CLU_085083_3_0_11"/>
<gene>
    <name evidence="2" type="ORF">CDOO_07255</name>
</gene>
<dbReference type="GO" id="GO:0016020">
    <property type="term" value="C:membrane"/>
    <property type="evidence" value="ECO:0007669"/>
    <property type="project" value="InterPro"/>
</dbReference>
<dbReference type="PANTHER" id="PTHR35335">
    <property type="entry name" value="UPF0716 PROTEIN FXSA"/>
    <property type="match status" value="1"/>
</dbReference>
<sequence length="163" mass="17140">MPFALVVAYIALEAVVFYLVATWIGVGWALLAFFGLMIVGGLFGLSQLRSVTGKAAQAAQEAQEGGSSAAGSGQVSAGKIAGELGLIMVGTLLAATPGFVTGVVGLLFIFPPTRALLRKFVAAQVTKSVESFGTRMYTRSPMSQNHTNYGHFVIDEDPEELRP</sequence>
<keyword evidence="1" id="KW-0472">Membrane</keyword>
<feature type="transmembrane region" description="Helical" evidence="1">
    <location>
        <begin position="84"/>
        <end position="110"/>
    </location>
</feature>
<dbReference type="PANTHER" id="PTHR35335:SF1">
    <property type="entry name" value="UPF0716 PROTEIN FXSA"/>
    <property type="match status" value="1"/>
</dbReference>
<dbReference type="NCBIfam" id="NF008528">
    <property type="entry name" value="PRK11463.1-2"/>
    <property type="match status" value="1"/>
</dbReference>
<proteinExistence type="predicted"/>
<dbReference type="Proteomes" id="UP000029914">
    <property type="component" value="Chromosome"/>
</dbReference>
<dbReference type="AlphaFoldDB" id="A0A097IG05"/>
<dbReference type="RefSeq" id="WP_020384580.1">
    <property type="nucleotide sequence ID" value="NZ_AQUX01000003.1"/>
</dbReference>
<dbReference type="InterPro" id="IPR007313">
    <property type="entry name" value="FxsA"/>
</dbReference>
<evidence type="ECO:0008006" key="4">
    <source>
        <dbReference type="Google" id="ProtNLM"/>
    </source>
</evidence>
<feature type="transmembrane region" description="Helical" evidence="1">
    <location>
        <begin position="15"/>
        <end position="45"/>
    </location>
</feature>
<dbReference type="STRING" id="558173.CDOO_07255"/>
<keyword evidence="3" id="KW-1185">Reference proteome</keyword>